<dbReference type="KEGG" id="sdyn:Mal52_53650"/>
<sequence length="306" mass="34700">MDRLEMHTHFDGVLEFAAVEWCNVRRMKNEARFYLEADRSSVQFWVDTRLPFEPKGNMREARDALRKALLSLEPKSGHILAATYRSLDCRFCDVENVLLYNVGAAAFAAVAMEGLRFERNRTQPPSSPCGGSFNHYHEYRLIEPSHSPPRDPCCSLNFEICSLTSATKPHQIWWPASVASTGPSRAVNGLFEMRVIVKLPNAVRNMTSVIKPLLDGVISALHSDPQPSPDAVTRLAAKTGWKSEEIIHRLQSPQCPVLGPRRLLDAYRDFVKWNPADDLCEACTVLYEPSLSRECRVEVWSWQDAR</sequence>
<keyword evidence="2" id="KW-1185">Reference proteome</keyword>
<dbReference type="EMBL" id="CP036276">
    <property type="protein sequence ID" value="QDU46842.1"/>
    <property type="molecule type" value="Genomic_DNA"/>
</dbReference>
<name>A0A517ZWG4_9PLAN</name>
<proteinExistence type="predicted"/>
<dbReference type="Proteomes" id="UP000319383">
    <property type="component" value="Chromosome"/>
</dbReference>
<gene>
    <name evidence="1" type="ORF">Mal52_53650</name>
</gene>
<organism evidence="1 2">
    <name type="scientific">Symmachiella dynata</name>
    <dbReference type="NCBI Taxonomy" id="2527995"/>
    <lineage>
        <taxon>Bacteria</taxon>
        <taxon>Pseudomonadati</taxon>
        <taxon>Planctomycetota</taxon>
        <taxon>Planctomycetia</taxon>
        <taxon>Planctomycetales</taxon>
        <taxon>Planctomycetaceae</taxon>
        <taxon>Symmachiella</taxon>
    </lineage>
</organism>
<accession>A0A517ZWG4</accession>
<evidence type="ECO:0000313" key="2">
    <source>
        <dbReference type="Proteomes" id="UP000319383"/>
    </source>
</evidence>
<dbReference type="AlphaFoldDB" id="A0A517ZWG4"/>
<dbReference type="RefSeq" id="WP_197534463.1">
    <property type="nucleotide sequence ID" value="NZ_CP036276.1"/>
</dbReference>
<reference evidence="1 2" key="1">
    <citation type="submission" date="2019-02" db="EMBL/GenBank/DDBJ databases">
        <title>Deep-cultivation of Planctomycetes and their phenomic and genomic characterization uncovers novel biology.</title>
        <authorList>
            <person name="Wiegand S."/>
            <person name="Jogler M."/>
            <person name="Boedeker C."/>
            <person name="Pinto D."/>
            <person name="Vollmers J."/>
            <person name="Rivas-Marin E."/>
            <person name="Kohn T."/>
            <person name="Peeters S.H."/>
            <person name="Heuer A."/>
            <person name="Rast P."/>
            <person name="Oberbeckmann S."/>
            <person name="Bunk B."/>
            <person name="Jeske O."/>
            <person name="Meyerdierks A."/>
            <person name="Storesund J.E."/>
            <person name="Kallscheuer N."/>
            <person name="Luecker S."/>
            <person name="Lage O.M."/>
            <person name="Pohl T."/>
            <person name="Merkel B.J."/>
            <person name="Hornburger P."/>
            <person name="Mueller R.-W."/>
            <person name="Bruemmer F."/>
            <person name="Labrenz M."/>
            <person name="Spormann A.M."/>
            <person name="Op den Camp H."/>
            <person name="Overmann J."/>
            <person name="Amann R."/>
            <person name="Jetten M.S.M."/>
            <person name="Mascher T."/>
            <person name="Medema M.H."/>
            <person name="Devos D.P."/>
            <person name="Kaster A.-K."/>
            <person name="Ovreas L."/>
            <person name="Rohde M."/>
            <person name="Galperin M.Y."/>
            <person name="Jogler C."/>
        </authorList>
    </citation>
    <scope>NUCLEOTIDE SEQUENCE [LARGE SCALE GENOMIC DNA]</scope>
    <source>
        <strain evidence="1 2">Mal52</strain>
    </source>
</reference>
<protein>
    <submittedName>
        <fullName evidence="1">Uncharacterized protein</fullName>
    </submittedName>
</protein>
<evidence type="ECO:0000313" key="1">
    <source>
        <dbReference type="EMBL" id="QDU46842.1"/>
    </source>
</evidence>